<gene>
    <name evidence="2" type="ORF">ACFPM3_07570</name>
</gene>
<dbReference type="RefSeq" id="WP_345687486.1">
    <property type="nucleotide sequence ID" value="NZ_BAABIT010000001.1"/>
</dbReference>
<evidence type="ECO:0000259" key="1">
    <source>
        <dbReference type="PROSITE" id="PS51462"/>
    </source>
</evidence>
<name>A0ABV9XB81_9ACTN</name>
<dbReference type="Gene3D" id="3.90.79.10">
    <property type="entry name" value="Nucleoside Triphosphate Pyrophosphohydrolase"/>
    <property type="match status" value="1"/>
</dbReference>
<evidence type="ECO:0000313" key="2">
    <source>
        <dbReference type="EMBL" id="MFC5021993.1"/>
    </source>
</evidence>
<reference evidence="3" key="1">
    <citation type="journal article" date="2019" name="Int. J. Syst. Evol. Microbiol.">
        <title>The Global Catalogue of Microorganisms (GCM) 10K type strain sequencing project: providing services to taxonomists for standard genome sequencing and annotation.</title>
        <authorList>
            <consortium name="The Broad Institute Genomics Platform"/>
            <consortium name="The Broad Institute Genome Sequencing Center for Infectious Disease"/>
            <person name="Wu L."/>
            <person name="Ma J."/>
        </authorList>
    </citation>
    <scope>NUCLEOTIDE SEQUENCE [LARGE SCALE GENOMIC DNA]</scope>
    <source>
        <strain evidence="3">CGMCC 4.1648</strain>
    </source>
</reference>
<sequence>MDGIAADGNSADRIAADGIGLPASINGQAWRVAWCPPPAPPPGAPHGAEAVCVADGRVVVVSRDGRRWGLPAGRPEPGEGWADTLRREVREEACAEVTDRRLLGFSHGVCVRGPQEGLVLVRSMWRAEVRPGPWRPRFEMSHRRLLAPAEALASLTVPEGLGPFYRRLFAEAAL</sequence>
<comment type="caution">
    <text evidence="2">The sequence shown here is derived from an EMBL/GenBank/DDBJ whole genome shotgun (WGS) entry which is preliminary data.</text>
</comment>
<feature type="domain" description="Nudix hydrolase" evidence="1">
    <location>
        <begin position="41"/>
        <end position="170"/>
    </location>
</feature>
<protein>
    <submittedName>
        <fullName evidence="2">NUDIX domain-containing protein</fullName>
    </submittedName>
</protein>
<dbReference type="EMBL" id="JBHSJD010000005">
    <property type="protein sequence ID" value="MFC5021993.1"/>
    <property type="molecule type" value="Genomic_DNA"/>
</dbReference>
<dbReference type="InterPro" id="IPR000086">
    <property type="entry name" value="NUDIX_hydrolase_dom"/>
</dbReference>
<accession>A0ABV9XB81</accession>
<dbReference type="Pfam" id="PF00293">
    <property type="entry name" value="NUDIX"/>
    <property type="match status" value="1"/>
</dbReference>
<organism evidence="2 3">
    <name type="scientific">Streptomyces coeruleoprunus</name>
    <dbReference type="NCBI Taxonomy" id="285563"/>
    <lineage>
        <taxon>Bacteria</taxon>
        <taxon>Bacillati</taxon>
        <taxon>Actinomycetota</taxon>
        <taxon>Actinomycetes</taxon>
        <taxon>Kitasatosporales</taxon>
        <taxon>Streptomycetaceae</taxon>
        <taxon>Streptomyces</taxon>
    </lineage>
</organism>
<dbReference type="Proteomes" id="UP001595829">
    <property type="component" value="Unassembled WGS sequence"/>
</dbReference>
<keyword evidence="3" id="KW-1185">Reference proteome</keyword>
<dbReference type="SUPFAM" id="SSF55811">
    <property type="entry name" value="Nudix"/>
    <property type="match status" value="1"/>
</dbReference>
<dbReference type="PROSITE" id="PS51462">
    <property type="entry name" value="NUDIX"/>
    <property type="match status" value="1"/>
</dbReference>
<dbReference type="InterPro" id="IPR015797">
    <property type="entry name" value="NUDIX_hydrolase-like_dom_sf"/>
</dbReference>
<evidence type="ECO:0000313" key="3">
    <source>
        <dbReference type="Proteomes" id="UP001595829"/>
    </source>
</evidence>
<proteinExistence type="predicted"/>